<dbReference type="InterPro" id="IPR036412">
    <property type="entry name" value="HAD-like_sf"/>
</dbReference>
<dbReference type="GO" id="GO:0046404">
    <property type="term" value="F:ATP-dependent polydeoxyribonucleotide 5'-hydroxyl-kinase activity"/>
    <property type="evidence" value="ECO:0007669"/>
    <property type="project" value="TreeGrafter"/>
</dbReference>
<organism evidence="1 2">
    <name type="scientific">Paragonimus westermani</name>
    <dbReference type="NCBI Taxonomy" id="34504"/>
    <lineage>
        <taxon>Eukaryota</taxon>
        <taxon>Metazoa</taxon>
        <taxon>Spiralia</taxon>
        <taxon>Lophotrochozoa</taxon>
        <taxon>Platyhelminthes</taxon>
        <taxon>Trematoda</taxon>
        <taxon>Digenea</taxon>
        <taxon>Plagiorchiida</taxon>
        <taxon>Troglotremata</taxon>
        <taxon>Troglotrematidae</taxon>
        <taxon>Paragonimus</taxon>
    </lineage>
</organism>
<dbReference type="PANTHER" id="PTHR12083:SF9">
    <property type="entry name" value="BIFUNCTIONAL POLYNUCLEOTIDE PHOSPHATASE_KINASE"/>
    <property type="match status" value="1"/>
</dbReference>
<dbReference type="Gene3D" id="3.40.50.1000">
    <property type="entry name" value="HAD superfamily/HAD-like"/>
    <property type="match status" value="1"/>
</dbReference>
<dbReference type="Pfam" id="PF13671">
    <property type="entry name" value="AAA_33"/>
    <property type="match status" value="1"/>
</dbReference>
<dbReference type="InterPro" id="IPR023214">
    <property type="entry name" value="HAD_sf"/>
</dbReference>
<dbReference type="PANTHER" id="PTHR12083">
    <property type="entry name" value="BIFUNCTIONAL POLYNUCLEOTIDE PHOSPHATASE/KINASE"/>
    <property type="match status" value="1"/>
</dbReference>
<dbReference type="InterPro" id="IPR006549">
    <property type="entry name" value="HAD-SF_hydro_IIIA"/>
</dbReference>
<dbReference type="GO" id="GO:0046403">
    <property type="term" value="F:polynucleotide 3'-phosphatase activity"/>
    <property type="evidence" value="ECO:0007669"/>
    <property type="project" value="TreeGrafter"/>
</dbReference>
<evidence type="ECO:0008006" key="3">
    <source>
        <dbReference type="Google" id="ProtNLM"/>
    </source>
</evidence>
<gene>
    <name evidence="1" type="ORF">P879_06800</name>
</gene>
<keyword evidence="2" id="KW-1185">Reference proteome</keyword>
<dbReference type="InterPro" id="IPR027417">
    <property type="entry name" value="P-loop_NTPase"/>
</dbReference>
<comment type="caution">
    <text evidence="1">The sequence shown here is derived from an EMBL/GenBank/DDBJ whole genome shotgun (WGS) entry which is preliminary data.</text>
</comment>
<evidence type="ECO:0000313" key="1">
    <source>
        <dbReference type="EMBL" id="KAF8566114.1"/>
    </source>
</evidence>
<dbReference type="Pfam" id="PF08645">
    <property type="entry name" value="PNK3P"/>
    <property type="match status" value="1"/>
</dbReference>
<dbReference type="NCBIfam" id="TIGR01664">
    <property type="entry name" value="DNA-3'-Pase"/>
    <property type="match status" value="1"/>
</dbReference>
<name>A0A8T0DGQ5_9TREM</name>
<dbReference type="GO" id="GO:0006281">
    <property type="term" value="P:DNA repair"/>
    <property type="evidence" value="ECO:0007669"/>
    <property type="project" value="TreeGrafter"/>
</dbReference>
<dbReference type="OrthoDB" id="19045at2759"/>
<dbReference type="Gene3D" id="3.40.50.300">
    <property type="entry name" value="P-loop containing nucleotide triphosphate hydrolases"/>
    <property type="match status" value="1"/>
</dbReference>
<dbReference type="SUPFAM" id="SSF52540">
    <property type="entry name" value="P-loop containing nucleoside triphosphate hydrolases"/>
    <property type="match status" value="1"/>
</dbReference>
<sequence>MQVCIGSNIQKLTHIRLRRVQTTLNNCTTNSTPSQQRSSGGNWQVTTSLLVYTPSDLKPSSKVLALDLDGTIITTASGRTFPKDHNDWKLLNNRVCQTLRDYSANGFKLVIISNQVISYMCGYLTETIHFQRGITKGYQDVPSFQRKAENIVHALTVPVQCYFSIVPDLNRKPLTGMWEELERTGNQGVAIDRSASFYCGDAAGRPAEGTRKKDHACSDRLFALNLGVPFLTPEQLWFGRSESGVFSMPQFEPTSLLTCPASLPLLERPKCTELILLVGYPACELIRRMVVLDVLGTWQKCVQACSQALAKGTSVVVDNTNIDVESRARYIEVARAALVPARCFVMQVTVEHAQHNERFRVLTDSAHKPIGPMVFNTLKLDLSDDEERYHNSLFSMFPWLNESCCSQPLATSTQTTGNTENQIGNNVAEISVDENQDEQVKLYKTQEWQLRCYSRLRATDSQHVDGGKPMDTSEHDQPATVNTGACEVITNDEWETWESEDNSRLVVRLAGFGHLCILSRSDVIESYFLILAKRWMKAVLLDDEVMIMAKRLTKISRLRLSFLSINDATEFYTSLGRFANLKMEGTQPVTASQEASDPIGDRLLSVLHECSTRPLLTADAHWTTEWPTDSLDGLVRLCLQDPNFPGFVRRVDAAMKRLITLPSSSPKHL</sequence>
<dbReference type="InterPro" id="IPR006551">
    <property type="entry name" value="Polynucleotide_phosphatase"/>
</dbReference>
<reference evidence="1 2" key="1">
    <citation type="submission" date="2019-07" db="EMBL/GenBank/DDBJ databases">
        <title>Annotation for the trematode Paragonimus westermani.</title>
        <authorList>
            <person name="Choi Y.-J."/>
        </authorList>
    </citation>
    <scope>NUCLEOTIDE SEQUENCE [LARGE SCALE GENOMIC DNA]</scope>
    <source>
        <strain evidence="1">180907_Pwestermani</strain>
    </source>
</reference>
<dbReference type="Proteomes" id="UP000699462">
    <property type="component" value="Unassembled WGS sequence"/>
</dbReference>
<dbReference type="GO" id="GO:0003690">
    <property type="term" value="F:double-stranded DNA binding"/>
    <property type="evidence" value="ECO:0007669"/>
    <property type="project" value="TreeGrafter"/>
</dbReference>
<evidence type="ECO:0000313" key="2">
    <source>
        <dbReference type="Proteomes" id="UP000699462"/>
    </source>
</evidence>
<dbReference type="AlphaFoldDB" id="A0A8T0DGQ5"/>
<dbReference type="SUPFAM" id="SSF56784">
    <property type="entry name" value="HAD-like"/>
    <property type="match status" value="1"/>
</dbReference>
<protein>
    <recommendedName>
        <fullName evidence="3">Bifunctional polynucleotide phosphatase/kinase</fullName>
    </recommendedName>
</protein>
<dbReference type="NCBIfam" id="TIGR01662">
    <property type="entry name" value="HAD-SF-IIIA"/>
    <property type="match status" value="1"/>
</dbReference>
<dbReference type="InterPro" id="IPR013954">
    <property type="entry name" value="PNK3P"/>
</dbReference>
<accession>A0A8T0DGQ5</accession>
<proteinExistence type="predicted"/>
<dbReference type="EMBL" id="JTDF01005585">
    <property type="protein sequence ID" value="KAF8566114.1"/>
    <property type="molecule type" value="Genomic_DNA"/>
</dbReference>